<name>A0A449B443_9BACT</name>
<proteinExistence type="predicted"/>
<dbReference type="OrthoDB" id="9781481at2"/>
<protein>
    <submittedName>
        <fullName evidence="1">Uncharacterized protein</fullName>
    </submittedName>
</protein>
<reference evidence="1 2" key="1">
    <citation type="submission" date="2019-01" db="EMBL/GenBank/DDBJ databases">
        <authorList>
            <consortium name="Pathogen Informatics"/>
        </authorList>
    </citation>
    <scope>NUCLEOTIDE SEQUENCE [LARGE SCALE GENOMIC DNA]</scope>
    <source>
        <strain evidence="1 2">NCTC10168</strain>
    </source>
</reference>
<dbReference type="AlphaFoldDB" id="A0A449B443"/>
<sequence length="253" mass="30092">MNDLIKKINNWVKTNEYKDSVLKEQEELKKLEEFNNIFNENKISNMSIDEYVIGKGEKTFCYYVEQKLKFFGNISGRTNAYQKFVIYWDDLKNKYVFGGKNHKNRKGFGSNINEIFTNIKEQLLEIIKFSKENDYKSISLSPFNKQFKNKLAFLYNHKNQLPIYSEDHLDKILKLLEINFDSLDTVESKRKALWDFYTKNSINKILSSNMFIAFIYSNSGFLNKLKNNIKLIDFNVDVLEESNNKKIQKKSFY</sequence>
<keyword evidence="2" id="KW-1185">Reference proteome</keyword>
<dbReference type="Proteomes" id="UP000290243">
    <property type="component" value="Chromosome"/>
</dbReference>
<evidence type="ECO:0000313" key="2">
    <source>
        <dbReference type="Proteomes" id="UP000290243"/>
    </source>
</evidence>
<organism evidence="1 2">
    <name type="scientific">Mycoplasmopsis maculosa</name>
    <dbReference type="NCBI Taxonomy" id="114885"/>
    <lineage>
        <taxon>Bacteria</taxon>
        <taxon>Bacillati</taxon>
        <taxon>Mycoplasmatota</taxon>
        <taxon>Mycoplasmoidales</taxon>
        <taxon>Metamycoplasmataceae</taxon>
        <taxon>Mycoplasmopsis</taxon>
    </lineage>
</organism>
<evidence type="ECO:0000313" key="1">
    <source>
        <dbReference type="EMBL" id="VEU75346.1"/>
    </source>
</evidence>
<dbReference type="RefSeq" id="WP_129646384.1">
    <property type="nucleotide sequence ID" value="NZ_LR215037.1"/>
</dbReference>
<accession>A0A449B443</accession>
<dbReference type="KEGG" id="mmau:NCTC10168_00264"/>
<gene>
    <name evidence="1" type="ORF">NCTC10168_00264</name>
</gene>
<dbReference type="EMBL" id="LR215037">
    <property type="protein sequence ID" value="VEU75346.1"/>
    <property type="molecule type" value="Genomic_DNA"/>
</dbReference>